<dbReference type="Pfam" id="PF04982">
    <property type="entry name" value="TM_HPP"/>
    <property type="match status" value="1"/>
</dbReference>
<evidence type="ECO:0000313" key="4">
    <source>
        <dbReference type="Proteomes" id="UP001156836"/>
    </source>
</evidence>
<keyword evidence="1" id="KW-1133">Transmembrane helix</keyword>
<sequence>MSTFKAWLRSFHPAPLAAGSRERLLGCVGAGLGLLLCEWIGRRALGTTNPWFIAPMGASAVLLFAVPASPLAQPWSIVGGNVVSALIGVGCGMLLGHNGLAAGIAGALAIAAMFPLRCLHPPGGAVALTAVIGGPAVAALGFGFVLWPVLVNSLALLAAALAFNNLARRR</sequence>
<keyword evidence="4" id="KW-1185">Reference proteome</keyword>
<name>A0ABQ6BV69_9NEIS</name>
<proteinExistence type="predicted"/>
<feature type="transmembrane region" description="Helical" evidence="1">
    <location>
        <begin position="52"/>
        <end position="72"/>
    </location>
</feature>
<reference evidence="4" key="1">
    <citation type="journal article" date="2019" name="Int. J. Syst. Evol. Microbiol.">
        <title>The Global Catalogue of Microorganisms (GCM) 10K type strain sequencing project: providing services to taxonomists for standard genome sequencing and annotation.</title>
        <authorList>
            <consortium name="The Broad Institute Genomics Platform"/>
            <consortium name="The Broad Institute Genome Sequencing Center for Infectious Disease"/>
            <person name="Wu L."/>
            <person name="Ma J."/>
        </authorList>
    </citation>
    <scope>NUCLEOTIDE SEQUENCE [LARGE SCALE GENOMIC DNA]</scope>
    <source>
        <strain evidence="4">NBRC 104970</strain>
    </source>
</reference>
<gene>
    <name evidence="3" type="ORF">GCM10007860_15530</name>
</gene>
<organism evidence="3 4">
    <name type="scientific">Chitiniphilus shinanonensis</name>
    <dbReference type="NCBI Taxonomy" id="553088"/>
    <lineage>
        <taxon>Bacteria</taxon>
        <taxon>Pseudomonadati</taxon>
        <taxon>Pseudomonadota</taxon>
        <taxon>Betaproteobacteria</taxon>
        <taxon>Neisseriales</taxon>
        <taxon>Chitinibacteraceae</taxon>
        <taxon>Chitiniphilus</taxon>
    </lineage>
</organism>
<evidence type="ECO:0000313" key="3">
    <source>
        <dbReference type="EMBL" id="GLS04406.1"/>
    </source>
</evidence>
<feature type="transmembrane region" description="Helical" evidence="1">
    <location>
        <begin position="84"/>
        <end position="113"/>
    </location>
</feature>
<dbReference type="InterPro" id="IPR007065">
    <property type="entry name" value="HPP"/>
</dbReference>
<dbReference type="InterPro" id="IPR058581">
    <property type="entry name" value="TM_HPP"/>
</dbReference>
<feature type="transmembrane region" description="Helical" evidence="1">
    <location>
        <begin position="125"/>
        <end position="144"/>
    </location>
</feature>
<feature type="domain" description="HPP transmembrane region" evidence="2">
    <location>
        <begin position="20"/>
        <end position="169"/>
    </location>
</feature>
<evidence type="ECO:0000259" key="2">
    <source>
        <dbReference type="Pfam" id="PF04982"/>
    </source>
</evidence>
<evidence type="ECO:0000256" key="1">
    <source>
        <dbReference type="SAM" id="Phobius"/>
    </source>
</evidence>
<dbReference type="RefSeq" id="WP_284207770.1">
    <property type="nucleotide sequence ID" value="NZ_BSOZ01000018.1"/>
</dbReference>
<feature type="transmembrane region" description="Helical" evidence="1">
    <location>
        <begin position="150"/>
        <end position="167"/>
    </location>
</feature>
<accession>A0ABQ6BV69</accession>
<dbReference type="PANTHER" id="PTHR33741">
    <property type="entry name" value="TRANSMEMBRANE PROTEIN DDB_G0269096-RELATED"/>
    <property type="match status" value="1"/>
</dbReference>
<protein>
    <recommendedName>
        <fullName evidence="2">HPP transmembrane region domain-containing protein</fullName>
    </recommendedName>
</protein>
<dbReference type="EMBL" id="BSOZ01000018">
    <property type="protein sequence ID" value="GLS04406.1"/>
    <property type="molecule type" value="Genomic_DNA"/>
</dbReference>
<dbReference type="PANTHER" id="PTHR33741:SF5">
    <property type="entry name" value="TRANSMEMBRANE PROTEIN DDB_G0269096-RELATED"/>
    <property type="match status" value="1"/>
</dbReference>
<comment type="caution">
    <text evidence="3">The sequence shown here is derived from an EMBL/GenBank/DDBJ whole genome shotgun (WGS) entry which is preliminary data.</text>
</comment>
<keyword evidence="1" id="KW-0812">Transmembrane</keyword>
<keyword evidence="1" id="KW-0472">Membrane</keyword>
<dbReference type="Proteomes" id="UP001156836">
    <property type="component" value="Unassembled WGS sequence"/>
</dbReference>